<name>A0A1I2XFW2_9SPHI</name>
<feature type="signal peptide" evidence="1">
    <location>
        <begin position="1"/>
        <end position="23"/>
    </location>
</feature>
<dbReference type="STRING" id="414048.SAMN04489864_105127"/>
<dbReference type="OrthoDB" id="787262at2"/>
<keyword evidence="3" id="KW-1185">Reference proteome</keyword>
<evidence type="ECO:0000313" key="3">
    <source>
        <dbReference type="Proteomes" id="UP000199666"/>
    </source>
</evidence>
<keyword evidence="1" id="KW-0732">Signal</keyword>
<feature type="chain" id="PRO_5011664363" description="Lipoprotein" evidence="1">
    <location>
        <begin position="24"/>
        <end position="316"/>
    </location>
</feature>
<accession>A0A1I2XFW2</accession>
<sequence>MKFNILICLFPLLCLFSCSSNSEKDSAKQQKKAPADLTFKDVDGIRFYEVKRRFRNNLSFNKDGFQQEPSWEIEVKGPDSIMVYSPTKRGMETVYLQFDHGKVYNFMREFFRVKIITKDSLILQRLHVDGKTIASDDDYRSEVYSTYYSKDYIENKLHTTPSELQKPSRADSLFIADLAKKTLKDPGNPKIAFAARQPAVFLPNSKNVTAEKISTIDALNKRNTSVDYLYPLYRLHINKSYKNFNFSFSVIVDAWGKLHVNRVDGVMQEDLKYRKKLLDGITEVYLQNLFLIKPGITLGMKHSSEVNLQVSGKMSP</sequence>
<evidence type="ECO:0000313" key="2">
    <source>
        <dbReference type="EMBL" id="SFH10941.1"/>
    </source>
</evidence>
<evidence type="ECO:0008006" key="4">
    <source>
        <dbReference type="Google" id="ProtNLM"/>
    </source>
</evidence>
<dbReference type="EMBL" id="FOPP01000005">
    <property type="protein sequence ID" value="SFH10941.1"/>
    <property type="molecule type" value="Genomic_DNA"/>
</dbReference>
<dbReference type="AlphaFoldDB" id="A0A1I2XFW2"/>
<dbReference type="RefSeq" id="WP_090993576.1">
    <property type="nucleotide sequence ID" value="NZ_FOPP01000005.1"/>
</dbReference>
<protein>
    <recommendedName>
        <fullName evidence="4">Lipoprotein</fullName>
    </recommendedName>
</protein>
<reference evidence="2 3" key="1">
    <citation type="submission" date="2016-10" db="EMBL/GenBank/DDBJ databases">
        <authorList>
            <person name="de Groot N.N."/>
        </authorList>
    </citation>
    <scope>NUCLEOTIDE SEQUENCE [LARGE SCALE GENOMIC DNA]</scope>
    <source>
        <strain evidence="2 3">DSM 18684</strain>
    </source>
</reference>
<dbReference type="Proteomes" id="UP000199666">
    <property type="component" value="Unassembled WGS sequence"/>
</dbReference>
<proteinExistence type="predicted"/>
<gene>
    <name evidence="2" type="ORF">SAMN04489864_105127</name>
</gene>
<evidence type="ECO:0000256" key="1">
    <source>
        <dbReference type="SAM" id="SignalP"/>
    </source>
</evidence>
<organism evidence="2 3">
    <name type="scientific">Pedobacter insulae</name>
    <dbReference type="NCBI Taxonomy" id="414048"/>
    <lineage>
        <taxon>Bacteria</taxon>
        <taxon>Pseudomonadati</taxon>
        <taxon>Bacteroidota</taxon>
        <taxon>Sphingobacteriia</taxon>
        <taxon>Sphingobacteriales</taxon>
        <taxon>Sphingobacteriaceae</taxon>
        <taxon>Pedobacter</taxon>
    </lineage>
</organism>